<dbReference type="Proteomes" id="UP001605036">
    <property type="component" value="Unassembled WGS sequence"/>
</dbReference>
<reference evidence="2 3" key="1">
    <citation type="submission" date="2024-09" db="EMBL/GenBank/DDBJ databases">
        <title>Chromosome-scale assembly of Riccia fluitans.</title>
        <authorList>
            <person name="Paukszto L."/>
            <person name="Sawicki J."/>
            <person name="Karawczyk K."/>
            <person name="Piernik-Szablinska J."/>
            <person name="Szczecinska M."/>
            <person name="Mazdziarz M."/>
        </authorList>
    </citation>
    <scope>NUCLEOTIDE SEQUENCE [LARGE SCALE GENOMIC DNA]</scope>
    <source>
        <strain evidence="2">Rf_01</strain>
        <tissue evidence="2">Aerial parts of the thallus</tissue>
    </source>
</reference>
<protein>
    <recommendedName>
        <fullName evidence="1">F-box domain-containing protein</fullName>
    </recommendedName>
</protein>
<organism evidence="2 3">
    <name type="scientific">Riccia fluitans</name>
    <dbReference type="NCBI Taxonomy" id="41844"/>
    <lineage>
        <taxon>Eukaryota</taxon>
        <taxon>Viridiplantae</taxon>
        <taxon>Streptophyta</taxon>
        <taxon>Embryophyta</taxon>
        <taxon>Marchantiophyta</taxon>
        <taxon>Marchantiopsida</taxon>
        <taxon>Marchantiidae</taxon>
        <taxon>Marchantiales</taxon>
        <taxon>Ricciaceae</taxon>
        <taxon>Riccia</taxon>
    </lineage>
</organism>
<dbReference type="EMBL" id="JBHFFA010000001">
    <property type="protein sequence ID" value="KAL2649799.1"/>
    <property type="molecule type" value="Genomic_DNA"/>
</dbReference>
<dbReference type="AlphaFoldDB" id="A0ABD1ZED3"/>
<dbReference type="InterPro" id="IPR001810">
    <property type="entry name" value="F-box_dom"/>
</dbReference>
<dbReference type="Pfam" id="PF12937">
    <property type="entry name" value="F-box-like"/>
    <property type="match status" value="1"/>
</dbReference>
<dbReference type="SUPFAM" id="SSF81383">
    <property type="entry name" value="F-box domain"/>
    <property type="match status" value="1"/>
</dbReference>
<gene>
    <name evidence="2" type="ORF">R1flu_017927</name>
</gene>
<dbReference type="PANTHER" id="PTHR33736:SF12">
    <property type="entry name" value="F-BOX DOMAIN-CONTAINING PROTEIN"/>
    <property type="match status" value="1"/>
</dbReference>
<dbReference type="InterPro" id="IPR045283">
    <property type="entry name" value="AT3G44326-like"/>
</dbReference>
<feature type="domain" description="F-box" evidence="1">
    <location>
        <begin position="60"/>
        <end position="89"/>
    </location>
</feature>
<keyword evidence="3" id="KW-1185">Reference proteome</keyword>
<dbReference type="InterPro" id="IPR036047">
    <property type="entry name" value="F-box-like_dom_sf"/>
</dbReference>
<evidence type="ECO:0000313" key="3">
    <source>
        <dbReference type="Proteomes" id="UP001605036"/>
    </source>
</evidence>
<dbReference type="Gene3D" id="1.20.1280.50">
    <property type="match status" value="1"/>
</dbReference>
<evidence type="ECO:0000313" key="2">
    <source>
        <dbReference type="EMBL" id="KAL2649799.1"/>
    </source>
</evidence>
<sequence>MCTSRTRKCGESLEREGEANAGWNEEVSELSKERRGVTLEPDEETKQFLLAQLVINEVRDARTLSMCSCVSRDWRQLATDETLWEALCITEWPSLKSSIGKKIIDGRGYRSFYATRMRLDYEHIHRMQPAPPKLQLEHLIFFLDVVYQNANVFSMVEEGQELAARASTREMHDDIFRFSTPSTEGMEGVIVPPQATGWTKSQISEFQVTWSVVEKKSLKSIRLINSKNGRLVGNSVVYESSLPRLSCFWHLPMLLERAEVEIQFKEEESGLFVRRLVSMGTLNSEWCRYQTRDQALTYLEYLFSREFLALDHPQDVEQIVVD</sequence>
<evidence type="ECO:0000259" key="1">
    <source>
        <dbReference type="Pfam" id="PF12937"/>
    </source>
</evidence>
<name>A0ABD1ZED3_9MARC</name>
<proteinExistence type="predicted"/>
<dbReference type="PANTHER" id="PTHR33736">
    <property type="entry name" value="F-BOX PROTEIN-RELATED"/>
    <property type="match status" value="1"/>
</dbReference>
<accession>A0ABD1ZED3</accession>
<comment type="caution">
    <text evidence="2">The sequence shown here is derived from an EMBL/GenBank/DDBJ whole genome shotgun (WGS) entry which is preliminary data.</text>
</comment>